<dbReference type="EMBL" id="LUGG01000023">
    <property type="protein sequence ID" value="OBZ67725.1"/>
    <property type="molecule type" value="Genomic_DNA"/>
</dbReference>
<gene>
    <name evidence="1" type="ORF">A0H81_12119</name>
</gene>
<proteinExistence type="predicted"/>
<dbReference type="Proteomes" id="UP000092993">
    <property type="component" value="Unassembled WGS sequence"/>
</dbReference>
<dbReference type="AlphaFoldDB" id="A0A1C7LSA5"/>
<accession>A0A1C7LSA5</accession>
<reference evidence="1 2" key="1">
    <citation type="submission" date="2016-03" db="EMBL/GenBank/DDBJ databases">
        <title>Whole genome sequencing of Grifola frondosa 9006-11.</title>
        <authorList>
            <person name="Min B."/>
            <person name="Park H."/>
            <person name="Kim J.-G."/>
            <person name="Cho H."/>
            <person name="Oh Y.-L."/>
            <person name="Kong W.-S."/>
            <person name="Choi I.-G."/>
        </authorList>
    </citation>
    <scope>NUCLEOTIDE SEQUENCE [LARGE SCALE GENOMIC DNA]</scope>
    <source>
        <strain evidence="1 2">9006-11</strain>
    </source>
</reference>
<comment type="caution">
    <text evidence="1">The sequence shown here is derived from an EMBL/GenBank/DDBJ whole genome shotgun (WGS) entry which is preliminary data.</text>
</comment>
<protein>
    <submittedName>
        <fullName evidence="1">Uncharacterized protein</fullName>
    </submittedName>
</protein>
<evidence type="ECO:0000313" key="2">
    <source>
        <dbReference type="Proteomes" id="UP000092993"/>
    </source>
</evidence>
<dbReference type="OrthoDB" id="2758085at2759"/>
<keyword evidence="2" id="KW-1185">Reference proteome</keyword>
<evidence type="ECO:0000313" key="1">
    <source>
        <dbReference type="EMBL" id="OBZ67725.1"/>
    </source>
</evidence>
<sequence length="241" mass="27900">MDPREGSPKQLQFCPVRSPDGEHCSMPIPYATGKHCKEHHEEYCALYRAYKDASAVVKDLELRQISRQDLRSLRCAADVEDAMDRTEQFLKAIRTEIEGRELHEARFIENVDDGHAAYLEGLRKKEKMRAALLVTLKARLHEIKTGTVPYMTTTGASKERANIRRPFRTIQESFSYSEQQHRREEFIRQREQNGLSTWRTVLAIAPFSAYYGASIALDLLRPYIEAAPVWKSDCFYRCNKP</sequence>
<name>A0A1C7LSA5_GRIFR</name>
<organism evidence="1 2">
    <name type="scientific">Grifola frondosa</name>
    <name type="common">Maitake</name>
    <name type="synonym">Polyporus frondosus</name>
    <dbReference type="NCBI Taxonomy" id="5627"/>
    <lineage>
        <taxon>Eukaryota</taxon>
        <taxon>Fungi</taxon>
        <taxon>Dikarya</taxon>
        <taxon>Basidiomycota</taxon>
        <taxon>Agaricomycotina</taxon>
        <taxon>Agaricomycetes</taxon>
        <taxon>Polyporales</taxon>
        <taxon>Grifolaceae</taxon>
        <taxon>Grifola</taxon>
    </lineage>
</organism>